<sequence>MALKTLSWCPQPGYTVEEEPRRKVLKYGNGYQQRMEDGINTLLRKYSVIYKIKNKESAQFRNFMKEHSGVRAFYFKDVALGGELVKVVCNKFPRSVTKTHTTFTCEFEEVV</sequence>
<dbReference type="OrthoDB" id="8607203at2"/>
<dbReference type="Pfam" id="PF05939">
    <property type="entry name" value="Phage_min_tail"/>
    <property type="match status" value="1"/>
</dbReference>
<dbReference type="PATRIC" id="fig|1450449.3.peg.1967"/>
<name>A0A011MGD5_9PAST</name>
<dbReference type="AlphaFoldDB" id="A0A011MGD5"/>
<dbReference type="InterPro" id="IPR010265">
    <property type="entry name" value="Phage_lambda_TipM"/>
</dbReference>
<gene>
    <name evidence="1" type="ORF">AK33_09890</name>
</gene>
<protein>
    <submittedName>
        <fullName evidence="1">Tail protein</fullName>
    </submittedName>
</protein>
<reference evidence="1 2" key="1">
    <citation type="journal article" date="2014" name="Genome Announc.">
        <title>Genome Sequence of a Presumptive Mannheimia haemolytica Strain with an A1/A6-Cross-Reactive Serotype from a White-Tailed Deer (Odocoileus virginianus).</title>
        <authorList>
            <person name="Lawrence P.K."/>
            <person name="Bey R.F."/>
            <person name="Wiener B."/>
            <person name="Kittichotirat W."/>
            <person name="Bumgarner R.E."/>
        </authorList>
    </citation>
    <scope>NUCLEOTIDE SEQUENCE [LARGE SCALE GENOMIC DNA]</scope>
    <source>
        <strain evidence="1 2">PKL10</strain>
    </source>
</reference>
<organism evidence="1 2">
    <name type="scientific">Mannheimia granulomatis</name>
    <dbReference type="NCBI Taxonomy" id="85402"/>
    <lineage>
        <taxon>Bacteria</taxon>
        <taxon>Pseudomonadati</taxon>
        <taxon>Pseudomonadota</taxon>
        <taxon>Gammaproteobacteria</taxon>
        <taxon>Pasteurellales</taxon>
        <taxon>Pasteurellaceae</taxon>
        <taxon>Mannheimia</taxon>
    </lineage>
</organism>
<evidence type="ECO:0000313" key="2">
    <source>
        <dbReference type="Proteomes" id="UP000054123"/>
    </source>
</evidence>
<evidence type="ECO:0000313" key="1">
    <source>
        <dbReference type="EMBL" id="EXI61531.1"/>
    </source>
</evidence>
<keyword evidence="2" id="KW-1185">Reference proteome</keyword>
<dbReference type="EMBL" id="JANJ01000007">
    <property type="protein sequence ID" value="EXI61531.1"/>
    <property type="molecule type" value="Genomic_DNA"/>
</dbReference>
<comment type="caution">
    <text evidence="1">The sequence shown here is derived from an EMBL/GenBank/DDBJ whole genome shotgun (WGS) entry which is preliminary data.</text>
</comment>
<proteinExistence type="predicted"/>
<dbReference type="RefSeq" id="WP_042804028.1">
    <property type="nucleotide sequence ID" value="NZ_AVSP01000005.1"/>
</dbReference>
<dbReference type="Proteomes" id="UP000054123">
    <property type="component" value="Unassembled WGS sequence"/>
</dbReference>
<accession>A0A011MGD5</accession>